<sequence>MSDTKNKWHAIALVAGILLIAVNLRVPFTSIAPVLPLIQNDFGLSASALGLLTSLPLLAFAAFSPLSASVARRFGIERTLFGALLVISAGILLRSAGSAWVLYAGTILIGTGIALGNVLLPGLIKRDFSTKMASMTGAYSITMGAAGAVGSAVIVPLTQSWGWPIALSLLVAAPLLALVVWLPQLKKHEHVNLSGPKQAPTVAVWRSPLAWQVTLFMGLNAMPFYVAVGWLPTILMDHGISPEQAGTVHGTLQLTTAIPGLILAATLRRLKDQKLAAATVSLLTASSLIGLIYAPDYAMLWAAVLGFGSGASMMLGLTFIGLRTKNAGDTAALSGMAQCVGYLMAAAGPLLLGQLHDWTGGWTGPLLITAAISVAGAFTGMLAGRNVQLESAESSSRTSPAIQSANAPTAGDKKR</sequence>
<dbReference type="Gene3D" id="1.20.1250.20">
    <property type="entry name" value="MFS general substrate transporter like domains"/>
    <property type="match status" value="1"/>
</dbReference>
<proteinExistence type="predicted"/>
<name>A0A0W0H7A2_PSEFL</name>
<dbReference type="RefSeq" id="WP_058422488.1">
    <property type="nucleotide sequence ID" value="NZ_LKEF01000066.1"/>
</dbReference>
<feature type="transmembrane region" description="Helical" evidence="5">
    <location>
        <begin position="161"/>
        <end position="182"/>
    </location>
</feature>
<feature type="compositionally biased region" description="Polar residues" evidence="4">
    <location>
        <begin position="392"/>
        <end position="407"/>
    </location>
</feature>
<feature type="domain" description="Major facilitator superfamily (MFS) profile" evidence="6">
    <location>
        <begin position="9"/>
        <end position="388"/>
    </location>
</feature>
<dbReference type="Proteomes" id="UP000054197">
    <property type="component" value="Unassembled WGS sequence"/>
</dbReference>
<feature type="transmembrane region" description="Helical" evidence="5">
    <location>
        <begin position="275"/>
        <end position="294"/>
    </location>
</feature>
<dbReference type="Pfam" id="PF07690">
    <property type="entry name" value="MFS_1"/>
    <property type="match status" value="1"/>
</dbReference>
<feature type="transmembrane region" description="Helical" evidence="5">
    <location>
        <begin position="12"/>
        <end position="38"/>
    </location>
</feature>
<reference evidence="7 8" key="1">
    <citation type="submission" date="2015-09" db="EMBL/GenBank/DDBJ databases">
        <title>Genome sequence of ICMP 11288.</title>
        <authorList>
            <person name="Visnovsky S."/>
            <person name="Lu A."/>
            <person name="Panda P."/>
            <person name="Pitman A."/>
        </authorList>
    </citation>
    <scope>NUCLEOTIDE SEQUENCE [LARGE SCALE GENOMIC DNA]</scope>
    <source>
        <strain evidence="7 8">ICMP 11288</strain>
    </source>
</reference>
<organism evidence="7 8">
    <name type="scientific">Pseudomonas fluorescens ICMP 11288</name>
    <dbReference type="NCBI Taxonomy" id="1198309"/>
    <lineage>
        <taxon>Bacteria</taxon>
        <taxon>Pseudomonadati</taxon>
        <taxon>Pseudomonadota</taxon>
        <taxon>Gammaproteobacteria</taxon>
        <taxon>Pseudomonadales</taxon>
        <taxon>Pseudomonadaceae</taxon>
        <taxon>Pseudomonas</taxon>
    </lineage>
</organism>
<dbReference type="PANTHER" id="PTHR23523:SF2">
    <property type="entry name" value="2-NITROIMIDAZOLE TRANSPORTER"/>
    <property type="match status" value="1"/>
</dbReference>
<keyword evidence="2 5" id="KW-1133">Transmembrane helix</keyword>
<evidence type="ECO:0000256" key="5">
    <source>
        <dbReference type="SAM" id="Phobius"/>
    </source>
</evidence>
<feature type="transmembrane region" description="Helical" evidence="5">
    <location>
        <begin position="44"/>
        <end position="63"/>
    </location>
</feature>
<feature type="transmembrane region" description="Helical" evidence="5">
    <location>
        <begin position="300"/>
        <end position="320"/>
    </location>
</feature>
<dbReference type="InterPro" id="IPR052524">
    <property type="entry name" value="MFS_Cyanate_Porter"/>
</dbReference>
<feature type="transmembrane region" description="Helical" evidence="5">
    <location>
        <begin position="100"/>
        <end position="124"/>
    </location>
</feature>
<accession>A0A0W0H7A2</accession>
<evidence type="ECO:0000256" key="1">
    <source>
        <dbReference type="ARBA" id="ARBA00022692"/>
    </source>
</evidence>
<dbReference type="InterPro" id="IPR036259">
    <property type="entry name" value="MFS_trans_sf"/>
</dbReference>
<dbReference type="EMBL" id="LKEF01000066">
    <property type="protein sequence ID" value="KTB56691.1"/>
    <property type="molecule type" value="Genomic_DNA"/>
</dbReference>
<keyword evidence="3 5" id="KW-0472">Membrane</keyword>
<evidence type="ECO:0000313" key="7">
    <source>
        <dbReference type="EMBL" id="KTB56691.1"/>
    </source>
</evidence>
<feature type="transmembrane region" description="Helical" evidence="5">
    <location>
        <begin position="75"/>
        <end position="94"/>
    </location>
</feature>
<feature type="transmembrane region" description="Helical" evidence="5">
    <location>
        <begin position="332"/>
        <end position="352"/>
    </location>
</feature>
<gene>
    <name evidence="7" type="ORF">AO063_12040</name>
</gene>
<keyword evidence="1 5" id="KW-0812">Transmembrane</keyword>
<dbReference type="InterPro" id="IPR020846">
    <property type="entry name" value="MFS_dom"/>
</dbReference>
<protein>
    <recommendedName>
        <fullName evidence="6">Major facilitator superfamily (MFS) profile domain-containing protein</fullName>
    </recommendedName>
</protein>
<dbReference type="InterPro" id="IPR011701">
    <property type="entry name" value="MFS"/>
</dbReference>
<feature type="transmembrane region" description="Helical" evidence="5">
    <location>
        <begin position="203"/>
        <end position="228"/>
    </location>
</feature>
<comment type="caution">
    <text evidence="7">The sequence shown here is derived from an EMBL/GenBank/DDBJ whole genome shotgun (WGS) entry which is preliminary data.</text>
</comment>
<dbReference type="PROSITE" id="PS50850">
    <property type="entry name" value="MFS"/>
    <property type="match status" value="1"/>
</dbReference>
<evidence type="ECO:0000259" key="6">
    <source>
        <dbReference type="PROSITE" id="PS50850"/>
    </source>
</evidence>
<feature type="region of interest" description="Disordered" evidence="4">
    <location>
        <begin position="392"/>
        <end position="415"/>
    </location>
</feature>
<feature type="transmembrane region" description="Helical" evidence="5">
    <location>
        <begin position="248"/>
        <end position="268"/>
    </location>
</feature>
<dbReference type="SUPFAM" id="SSF103473">
    <property type="entry name" value="MFS general substrate transporter"/>
    <property type="match status" value="1"/>
</dbReference>
<evidence type="ECO:0000256" key="3">
    <source>
        <dbReference type="ARBA" id="ARBA00023136"/>
    </source>
</evidence>
<dbReference type="PANTHER" id="PTHR23523">
    <property type="match status" value="1"/>
</dbReference>
<dbReference type="GO" id="GO:0022857">
    <property type="term" value="F:transmembrane transporter activity"/>
    <property type="evidence" value="ECO:0007669"/>
    <property type="project" value="InterPro"/>
</dbReference>
<evidence type="ECO:0000256" key="4">
    <source>
        <dbReference type="SAM" id="MobiDB-lite"/>
    </source>
</evidence>
<evidence type="ECO:0000256" key="2">
    <source>
        <dbReference type="ARBA" id="ARBA00022989"/>
    </source>
</evidence>
<dbReference type="AlphaFoldDB" id="A0A0W0H7A2"/>
<feature type="transmembrane region" description="Helical" evidence="5">
    <location>
        <begin position="364"/>
        <end position="384"/>
    </location>
</feature>
<evidence type="ECO:0000313" key="8">
    <source>
        <dbReference type="Proteomes" id="UP000054197"/>
    </source>
</evidence>
<feature type="transmembrane region" description="Helical" evidence="5">
    <location>
        <begin position="136"/>
        <end position="155"/>
    </location>
</feature>